<dbReference type="EMBL" id="CP059139">
    <property type="protein sequence ID" value="QMV65560.1"/>
    <property type="molecule type" value="Genomic_DNA"/>
</dbReference>
<evidence type="ECO:0000313" key="3">
    <source>
        <dbReference type="Proteomes" id="UP000515276"/>
    </source>
</evidence>
<gene>
    <name evidence="2" type="ORF">HS968_11100</name>
</gene>
<evidence type="ECO:0000313" key="2">
    <source>
        <dbReference type="EMBL" id="QMV65560.1"/>
    </source>
</evidence>
<keyword evidence="1" id="KW-0175">Coiled coil</keyword>
<sequence length="604" mass="66896">MSEFSFQLRCVQFSGPADERHVDFFDGVNVICGASDTGKSYLAETIDYMLGGSELRKIDELEGYDRITLSLESGSGEEWSLERAINGGGFKLIEGSQDGSTVLKATHAHGSIDNLSGFLLDKLGLLGKKVLKSSAKSTLQSLGFRNIARLVIVQEEEIATKGSPFWSGQFTTKTSELATVKLLVTGMDDSAINTPAARAIDNSGKISLLDDLILELNADVGDSKREELEAQLEKIGVTLERHRKSIALNEELISELLEQRQNNVFQRQLVSERIDEITDLFTRFDLLRDHYDVDLARLEAIEESGSMLVYVDAVNCPMCGAAPCNQHLEDDDDAVIRSAVLAASAEIAKIVKLRVDLVRTIDELQIEREELSRGYLDQQKEYDEIEASLKEALSPRKDEEKIDFETLVELRQDLSRKINGFERIDQLTQRKLLLEKESSSAGGKTTAAVSIPDTIGNSLSDKISSILNDWNFPGECKVVFDKGSSDFIIDGKPRGSRGKGLRSITHAAVSLGLLEYAQENSLPHPGFLVLDSPLLAYFAPEGDDDLLLRGSNLKEKFYEYLIRHHSSGSQIIVIENQHPPLEAMRNVYLTVFTNNPHEGRAGLL</sequence>
<keyword evidence="3" id="KW-1185">Reference proteome</keyword>
<reference evidence="2 3" key="1">
    <citation type="journal article" date="2020" name="G3 (Bethesda)">
        <title>CeMbio - The Caenorhabditis elegans Microbiome Resource.</title>
        <authorList>
            <person name="Dirksen P."/>
            <person name="Assie A."/>
            <person name="Zimmermann J."/>
            <person name="Zhang F."/>
            <person name="Tietje A.M."/>
            <person name="Marsh S.A."/>
            <person name="Felix M.A."/>
            <person name="Shapira M."/>
            <person name="Kaleta C."/>
            <person name="Schulenburg H."/>
            <person name="Samuel B."/>
        </authorList>
    </citation>
    <scope>NUCLEOTIDE SEQUENCE [LARGE SCALE GENOMIC DNA]</scope>
    <source>
        <strain evidence="2 3">MSPm1</strain>
    </source>
</reference>
<name>A0A7G5DUY5_9PSED</name>
<protein>
    <submittedName>
        <fullName evidence="2">Uncharacterized protein</fullName>
    </submittedName>
</protein>
<accession>A0A7G5DUY5</accession>
<dbReference type="AlphaFoldDB" id="A0A7G5DUY5"/>
<proteinExistence type="predicted"/>
<organism evidence="2 3">
    <name type="scientific">Pseudomonas berkeleyensis</name>
    <dbReference type="NCBI Taxonomy" id="2726956"/>
    <lineage>
        <taxon>Bacteria</taxon>
        <taxon>Pseudomonadati</taxon>
        <taxon>Pseudomonadota</taxon>
        <taxon>Gammaproteobacteria</taxon>
        <taxon>Pseudomonadales</taxon>
        <taxon>Pseudomonadaceae</taxon>
        <taxon>Pseudomonas</taxon>
    </lineage>
</organism>
<dbReference type="Gene3D" id="3.40.50.300">
    <property type="entry name" value="P-loop containing nucleotide triphosphate hydrolases"/>
    <property type="match status" value="1"/>
</dbReference>
<dbReference type="InterPro" id="IPR027417">
    <property type="entry name" value="P-loop_NTPase"/>
</dbReference>
<dbReference type="Proteomes" id="UP000515276">
    <property type="component" value="Chromosome"/>
</dbReference>
<dbReference type="RefSeq" id="WP_182371274.1">
    <property type="nucleotide sequence ID" value="NZ_CP059139.1"/>
</dbReference>
<evidence type="ECO:0000256" key="1">
    <source>
        <dbReference type="SAM" id="Coils"/>
    </source>
</evidence>
<dbReference type="SUPFAM" id="SSF52540">
    <property type="entry name" value="P-loop containing nucleoside triphosphate hydrolases"/>
    <property type="match status" value="1"/>
</dbReference>
<feature type="coiled-coil region" evidence="1">
    <location>
        <begin position="225"/>
        <end position="259"/>
    </location>
</feature>